<evidence type="ECO:0000256" key="1">
    <source>
        <dbReference type="SAM" id="MobiDB-lite"/>
    </source>
</evidence>
<feature type="compositionally biased region" description="Polar residues" evidence="1">
    <location>
        <begin position="18"/>
        <end position="30"/>
    </location>
</feature>
<proteinExistence type="predicted"/>
<keyword evidence="3" id="KW-1185">Reference proteome</keyword>
<feature type="compositionally biased region" description="Polar residues" evidence="1">
    <location>
        <begin position="88"/>
        <end position="104"/>
    </location>
</feature>
<dbReference type="Proteomes" id="UP001178507">
    <property type="component" value="Unassembled WGS sequence"/>
</dbReference>
<comment type="caution">
    <text evidence="2">The sequence shown here is derived from an EMBL/GenBank/DDBJ whole genome shotgun (WGS) entry which is preliminary data.</text>
</comment>
<dbReference type="EMBL" id="CAUJNA010001657">
    <property type="protein sequence ID" value="CAJ1388235.1"/>
    <property type="molecule type" value="Genomic_DNA"/>
</dbReference>
<evidence type="ECO:0000313" key="2">
    <source>
        <dbReference type="EMBL" id="CAJ1388235.1"/>
    </source>
</evidence>
<feature type="region of interest" description="Disordered" evidence="1">
    <location>
        <begin position="209"/>
        <end position="345"/>
    </location>
</feature>
<evidence type="ECO:0000313" key="3">
    <source>
        <dbReference type="Proteomes" id="UP001178507"/>
    </source>
</evidence>
<gene>
    <name evidence="2" type="ORF">EVOR1521_LOCUS14151</name>
</gene>
<organism evidence="2 3">
    <name type="scientific">Effrenium voratum</name>
    <dbReference type="NCBI Taxonomy" id="2562239"/>
    <lineage>
        <taxon>Eukaryota</taxon>
        <taxon>Sar</taxon>
        <taxon>Alveolata</taxon>
        <taxon>Dinophyceae</taxon>
        <taxon>Suessiales</taxon>
        <taxon>Symbiodiniaceae</taxon>
        <taxon>Effrenium</taxon>
    </lineage>
</organism>
<feature type="compositionally biased region" description="Polar residues" evidence="1">
    <location>
        <begin position="1"/>
        <end position="10"/>
    </location>
</feature>
<sequence length="345" mass="37590">MPWSYASWSDSWGEPWSGSWSQPGQRSSWGSWPGREPWAWDSKAYPAEPLQRPGSWWAGAWPERESGDWSWSSSKAAQAQAVPRPEQESNGDQAWNSSQETAQPVSMPRPTDLADASAVTVADVSQTAVTLTELQEEIRSWLLGIDCTLLSYFDIIEENYDTVDQICRLYLVEDGGQRRLDPLFFEDNQVTDAEHQRLFRQWFAGKAGQGAHLPDPNPCQEPEAAGPAEAPALTGTAGLDSRGDDPWFAGKDPWAKPGVAPLNGGEGPKDGPRTEPSSPPLPKEEPLPGAGQDPSHPAVTNGAGNGSPAPVTTGPHVSSEAWRSWWSSPDGGWSSSWSSWDGSWR</sequence>
<feature type="compositionally biased region" description="Low complexity" evidence="1">
    <location>
        <begin position="69"/>
        <end position="81"/>
    </location>
</feature>
<feature type="compositionally biased region" description="Low complexity" evidence="1">
    <location>
        <begin position="322"/>
        <end position="345"/>
    </location>
</feature>
<protein>
    <submittedName>
        <fullName evidence="2">Uncharacterized protein</fullName>
    </submittedName>
</protein>
<reference evidence="2" key="1">
    <citation type="submission" date="2023-08" db="EMBL/GenBank/DDBJ databases">
        <authorList>
            <person name="Chen Y."/>
            <person name="Shah S."/>
            <person name="Dougan E. K."/>
            <person name="Thang M."/>
            <person name="Chan C."/>
        </authorList>
    </citation>
    <scope>NUCLEOTIDE SEQUENCE</scope>
</reference>
<feature type="compositionally biased region" description="Low complexity" evidence="1">
    <location>
        <begin position="221"/>
        <end position="239"/>
    </location>
</feature>
<dbReference type="AlphaFoldDB" id="A0AA36IJ19"/>
<feature type="region of interest" description="Disordered" evidence="1">
    <location>
        <begin position="52"/>
        <end position="114"/>
    </location>
</feature>
<name>A0AA36IJ19_9DINO</name>
<accession>A0AA36IJ19</accession>
<feature type="region of interest" description="Disordered" evidence="1">
    <location>
        <begin position="1"/>
        <end position="40"/>
    </location>
</feature>